<gene>
    <name evidence="1" type="ORF">CEXT_759621</name>
</gene>
<keyword evidence="2" id="KW-1185">Reference proteome</keyword>
<evidence type="ECO:0000313" key="2">
    <source>
        <dbReference type="Proteomes" id="UP001054945"/>
    </source>
</evidence>
<reference evidence="1 2" key="1">
    <citation type="submission" date="2021-06" db="EMBL/GenBank/DDBJ databases">
        <title>Caerostris extrusa draft genome.</title>
        <authorList>
            <person name="Kono N."/>
            <person name="Arakawa K."/>
        </authorList>
    </citation>
    <scope>NUCLEOTIDE SEQUENCE [LARGE SCALE GENOMIC DNA]</scope>
</reference>
<evidence type="ECO:0000313" key="1">
    <source>
        <dbReference type="EMBL" id="GIX89077.1"/>
    </source>
</evidence>
<dbReference type="EMBL" id="BPLR01003823">
    <property type="protein sequence ID" value="GIX89077.1"/>
    <property type="molecule type" value="Genomic_DNA"/>
</dbReference>
<sequence>MISGDQGMLTKHVIALLGCKGPSERVVQEREGINEKIPWSFVGEGEDDRILNRNYWERKGYMSFSHFRSIELPAHRGQSGG</sequence>
<proteinExistence type="predicted"/>
<organism evidence="1 2">
    <name type="scientific">Caerostris extrusa</name>
    <name type="common">Bark spider</name>
    <name type="synonym">Caerostris bankana</name>
    <dbReference type="NCBI Taxonomy" id="172846"/>
    <lineage>
        <taxon>Eukaryota</taxon>
        <taxon>Metazoa</taxon>
        <taxon>Ecdysozoa</taxon>
        <taxon>Arthropoda</taxon>
        <taxon>Chelicerata</taxon>
        <taxon>Arachnida</taxon>
        <taxon>Araneae</taxon>
        <taxon>Araneomorphae</taxon>
        <taxon>Entelegynae</taxon>
        <taxon>Araneoidea</taxon>
        <taxon>Araneidae</taxon>
        <taxon>Caerostris</taxon>
    </lineage>
</organism>
<comment type="caution">
    <text evidence="1">The sequence shown here is derived from an EMBL/GenBank/DDBJ whole genome shotgun (WGS) entry which is preliminary data.</text>
</comment>
<dbReference type="AlphaFoldDB" id="A0AAV4NVY3"/>
<protein>
    <submittedName>
        <fullName evidence="1">Uncharacterized protein</fullName>
    </submittedName>
</protein>
<accession>A0AAV4NVY3</accession>
<dbReference type="Proteomes" id="UP001054945">
    <property type="component" value="Unassembled WGS sequence"/>
</dbReference>
<name>A0AAV4NVY3_CAEEX</name>